<dbReference type="SUPFAM" id="SSF56112">
    <property type="entry name" value="Protein kinase-like (PK-like)"/>
    <property type="match status" value="1"/>
</dbReference>
<dbReference type="InterPro" id="IPR020635">
    <property type="entry name" value="Tyr_kinase_cat_dom"/>
</dbReference>
<dbReference type="OrthoDB" id="72868at2759"/>
<feature type="domain" description="Tyrosine-protein kinase catalytic" evidence="2">
    <location>
        <begin position="279"/>
        <end position="536"/>
    </location>
</feature>
<dbReference type="Pfam" id="PF07714">
    <property type="entry name" value="PK_Tyr_Ser-Thr"/>
    <property type="match status" value="1"/>
</dbReference>
<dbReference type="PANTHER" id="PTHR44329">
    <property type="entry name" value="SERINE/THREONINE-PROTEIN KINASE TNNI3K-RELATED"/>
    <property type="match status" value="1"/>
</dbReference>
<feature type="region of interest" description="Disordered" evidence="1">
    <location>
        <begin position="1"/>
        <end position="63"/>
    </location>
</feature>
<dbReference type="GO" id="GO:0004713">
    <property type="term" value="F:protein tyrosine kinase activity"/>
    <property type="evidence" value="ECO:0007669"/>
    <property type="project" value="InterPro"/>
</dbReference>
<evidence type="ECO:0000259" key="2">
    <source>
        <dbReference type="SMART" id="SM00219"/>
    </source>
</evidence>
<name>A0A1V9YGM1_ACHHY</name>
<feature type="region of interest" description="Disordered" evidence="1">
    <location>
        <begin position="82"/>
        <end position="129"/>
    </location>
</feature>
<accession>A0A1V9YGM1</accession>
<protein>
    <recommendedName>
        <fullName evidence="2">Tyrosine-protein kinase catalytic domain-containing protein</fullName>
    </recommendedName>
</protein>
<gene>
    <name evidence="3" type="ORF">ACHHYP_12601</name>
</gene>
<comment type="caution">
    <text evidence="3">The sequence shown here is derived from an EMBL/GenBank/DDBJ whole genome shotgun (WGS) entry which is preliminary data.</text>
</comment>
<dbReference type="Proteomes" id="UP000243579">
    <property type="component" value="Unassembled WGS sequence"/>
</dbReference>
<evidence type="ECO:0000313" key="3">
    <source>
        <dbReference type="EMBL" id="OQR84884.1"/>
    </source>
</evidence>
<evidence type="ECO:0000256" key="1">
    <source>
        <dbReference type="SAM" id="MobiDB-lite"/>
    </source>
</evidence>
<dbReference type="STRING" id="1202772.A0A1V9YGM1"/>
<dbReference type="GO" id="GO:0004674">
    <property type="term" value="F:protein serine/threonine kinase activity"/>
    <property type="evidence" value="ECO:0007669"/>
    <property type="project" value="TreeGrafter"/>
</dbReference>
<dbReference type="AlphaFoldDB" id="A0A1V9YGM1"/>
<dbReference type="PANTHER" id="PTHR44329:SF261">
    <property type="entry name" value="ZINC FINGER CONTAINING PROTEIN KINASE-RELATED"/>
    <property type="match status" value="1"/>
</dbReference>
<keyword evidence="4" id="KW-1185">Reference proteome</keyword>
<feature type="compositionally biased region" description="Low complexity" evidence="1">
    <location>
        <begin position="82"/>
        <end position="102"/>
    </location>
</feature>
<dbReference type="InterPro" id="IPR001245">
    <property type="entry name" value="Ser-Thr/Tyr_kinase_cat_dom"/>
</dbReference>
<dbReference type="EMBL" id="JNBR01001831">
    <property type="protein sequence ID" value="OQR84884.1"/>
    <property type="molecule type" value="Genomic_DNA"/>
</dbReference>
<organism evidence="3 4">
    <name type="scientific">Achlya hypogyna</name>
    <name type="common">Oomycete</name>
    <name type="synonym">Protoachlya hypogyna</name>
    <dbReference type="NCBI Taxonomy" id="1202772"/>
    <lineage>
        <taxon>Eukaryota</taxon>
        <taxon>Sar</taxon>
        <taxon>Stramenopiles</taxon>
        <taxon>Oomycota</taxon>
        <taxon>Saprolegniomycetes</taxon>
        <taxon>Saprolegniales</taxon>
        <taxon>Achlyaceae</taxon>
        <taxon>Achlya</taxon>
    </lineage>
</organism>
<dbReference type="InterPro" id="IPR011009">
    <property type="entry name" value="Kinase-like_dom_sf"/>
</dbReference>
<sequence length="555" mass="58734">MGVCMSKESSAGFVMEPQRPQATHRKPAPALANEKAPLTPPPQPLPKQDAVPRSASDASTVTDSMDVKFVVVDTALFGSPVSPVAASPKSAGSSNVAATEVSPPSPPVVPAEPSSPAETPVDETLASPSFQPHSCKPVVTLSKSLSKSSSAMFFPLYGVLSKPRKSYVPMLEVKRHNSALPVNVDAVQFGAFGPPSIGNGARFGLSIWAFLMAFDATSGSTTDAWMALERGQMVHVTLTAPEGSFTVEDGETKAFVWDHHVTHVHYDIAVIDGNMSRPFFAEIVAGVHVLRLTFQLATLSDGAALTQEYPSHASLVHEELRVLSAHDVDVPAGGTVGSLKGRAVNIDAMADGALVDVLGARLQQMSHHPRVASVLGAANLLGQWHWVSAHQEDTFTLHTYLGQRLSTDEKMGLLKDIAAALAHMHHCAIAHNSVSTRHCTVDLDGHATLGGFVAVAAADSTTDMAMDVLEFGLLLWEIFTDVPATEIGSTWAEIVAAVQLGPHAAAIPVACQSLLLSCLSDDPTLRPSMVDLVDALTSSKHKPLFDVANQLKHVQ</sequence>
<dbReference type="SMART" id="SM00219">
    <property type="entry name" value="TyrKc"/>
    <property type="match status" value="1"/>
</dbReference>
<proteinExistence type="predicted"/>
<reference evidence="3 4" key="1">
    <citation type="journal article" date="2014" name="Genome Biol. Evol.">
        <title>The secreted proteins of Achlya hypogyna and Thraustotheca clavata identify the ancestral oomycete secretome and reveal gene acquisitions by horizontal gene transfer.</title>
        <authorList>
            <person name="Misner I."/>
            <person name="Blouin N."/>
            <person name="Leonard G."/>
            <person name="Richards T.A."/>
            <person name="Lane C.E."/>
        </authorList>
    </citation>
    <scope>NUCLEOTIDE SEQUENCE [LARGE SCALE GENOMIC DNA]</scope>
    <source>
        <strain evidence="3 4">ATCC 48635</strain>
    </source>
</reference>
<evidence type="ECO:0000313" key="4">
    <source>
        <dbReference type="Proteomes" id="UP000243579"/>
    </source>
</evidence>
<dbReference type="InterPro" id="IPR051681">
    <property type="entry name" value="Ser/Thr_Kinases-Pseudokinases"/>
</dbReference>
<dbReference type="Gene3D" id="1.10.510.10">
    <property type="entry name" value="Transferase(Phosphotransferase) domain 1"/>
    <property type="match status" value="1"/>
</dbReference>